<organism evidence="3 4">
    <name type="scientific">Devosia insulae DS-56</name>
    <dbReference type="NCBI Taxonomy" id="1116389"/>
    <lineage>
        <taxon>Bacteria</taxon>
        <taxon>Pseudomonadati</taxon>
        <taxon>Pseudomonadota</taxon>
        <taxon>Alphaproteobacteria</taxon>
        <taxon>Hyphomicrobiales</taxon>
        <taxon>Devosiaceae</taxon>
        <taxon>Devosia</taxon>
    </lineage>
</organism>
<dbReference type="Pfam" id="PF08327">
    <property type="entry name" value="AHSA1"/>
    <property type="match status" value="1"/>
</dbReference>
<gene>
    <name evidence="3" type="ORF">VW23_005745</name>
</gene>
<dbReference type="EMBL" id="LAJE02000387">
    <property type="protein sequence ID" value="OEO28234.1"/>
    <property type="molecule type" value="Genomic_DNA"/>
</dbReference>
<reference evidence="3 4" key="1">
    <citation type="journal article" date="2015" name="Genome Announc.">
        <title>Genome Assemblies of Three Soil-Associated Devosia species: D. insulae, D. limi, and D. soli.</title>
        <authorList>
            <person name="Hassan Y.I."/>
            <person name="Lepp D."/>
            <person name="Zhou T."/>
        </authorList>
    </citation>
    <scope>NUCLEOTIDE SEQUENCE [LARGE SCALE GENOMIC DNA]</scope>
    <source>
        <strain evidence="3 4">DS-56</strain>
    </source>
</reference>
<name>A0A1E5XI97_9HYPH</name>
<dbReference type="OrthoDB" id="9805228at2"/>
<keyword evidence="4" id="KW-1185">Reference proteome</keyword>
<protein>
    <recommendedName>
        <fullName evidence="2">Activator of Hsp90 ATPase homologue 1/2-like C-terminal domain-containing protein</fullName>
    </recommendedName>
</protein>
<dbReference type="Gene3D" id="3.30.530.20">
    <property type="match status" value="1"/>
</dbReference>
<comment type="similarity">
    <text evidence="1">Belongs to the AHA1 family.</text>
</comment>
<dbReference type="InterPro" id="IPR023393">
    <property type="entry name" value="START-like_dom_sf"/>
</dbReference>
<dbReference type="AlphaFoldDB" id="A0A1E5XI97"/>
<dbReference type="SUPFAM" id="SSF55961">
    <property type="entry name" value="Bet v1-like"/>
    <property type="match status" value="1"/>
</dbReference>
<dbReference type="Proteomes" id="UP000095463">
    <property type="component" value="Unassembled WGS sequence"/>
</dbReference>
<proteinExistence type="inferred from homology"/>
<evidence type="ECO:0000313" key="4">
    <source>
        <dbReference type="Proteomes" id="UP000095463"/>
    </source>
</evidence>
<accession>A0A1E5XI97</accession>
<feature type="domain" description="Activator of Hsp90 ATPase homologue 1/2-like C-terminal" evidence="2">
    <location>
        <begin position="25"/>
        <end position="156"/>
    </location>
</feature>
<evidence type="ECO:0000313" key="3">
    <source>
        <dbReference type="EMBL" id="OEO28234.1"/>
    </source>
</evidence>
<dbReference type="InterPro" id="IPR013538">
    <property type="entry name" value="ASHA1/2-like_C"/>
</dbReference>
<comment type="caution">
    <text evidence="3">The sequence shown here is derived from an EMBL/GenBank/DDBJ whole genome shotgun (WGS) entry which is preliminary data.</text>
</comment>
<evidence type="ECO:0000256" key="1">
    <source>
        <dbReference type="ARBA" id="ARBA00006817"/>
    </source>
</evidence>
<sequence>MALDDLKIEAPANEPIVIATRTFAAPRALVWKVMTQPEHVARWWGTDGQTAVITALDVRPGGKWRIESHGKDGNVYIFIGEYREVNEPEKFVWTFGMENMFVGKVVVETHTFAEDGAVTHYKSVSNYDNVGDRDGMVASGMEKGMRHGFAIMDQLLAELTQEA</sequence>
<evidence type="ECO:0000259" key="2">
    <source>
        <dbReference type="Pfam" id="PF08327"/>
    </source>
</evidence>